<keyword evidence="4" id="KW-1185">Reference proteome</keyword>
<sequence length="445" mass="50816">MEITSFKEIISATTNSTKKIKCIWWVNIGVDEVWKNNTQNLLPQLTNIKNKSVVNRTELISLLLADSQDIVILREPIPKEISNHYKLLGFKMPEILLVSSHDEDPDLTVSDLILENSLILNSIRQLTLQYEVLLIPYAVTCKEEEIARLTGCKLIGATANLTAWVNSKVNARLIAKEINANYTEGYICENIIQVKEAIFKLTRANCNNRIVVKDAYGASGKGLFIIESQSALDYFLAMLDRKSNENKKIEVIVEKWYEKYLDINYQVFIGDDGTITYLSPKIQLMNNSIYIGSEYPIENMLDDKQKLLYEETAHKIGKYLYKKGYRGLASIDSIIASDGTIYPIIEINGRFSLSTYISFVPVKLGLDNYYRTKYFNVDKDITLSSLMEELIEKELIYLKEKGEGVIVYSFCEGKQSGSGRVFIMMVAKCREQLSYIQNMVDNIFD</sequence>
<dbReference type="RefSeq" id="WP_091547513.1">
    <property type="nucleotide sequence ID" value="NZ_FMUS01000044.1"/>
</dbReference>
<dbReference type="GO" id="GO:0046872">
    <property type="term" value="F:metal ion binding"/>
    <property type="evidence" value="ECO:0007669"/>
    <property type="project" value="InterPro"/>
</dbReference>
<dbReference type="PROSITE" id="PS50975">
    <property type="entry name" value="ATP_GRASP"/>
    <property type="match status" value="1"/>
</dbReference>
<protein>
    <submittedName>
        <fullName evidence="3">Carbamoyl-phosphate synthase L chain, ATP binding domain</fullName>
    </submittedName>
</protein>
<proteinExistence type="predicted"/>
<feature type="domain" description="ATP-grasp" evidence="2">
    <location>
        <begin position="172"/>
        <end position="392"/>
    </location>
</feature>
<accession>A0A1G5L9A6</accession>
<evidence type="ECO:0000313" key="4">
    <source>
        <dbReference type="Proteomes" id="UP000198636"/>
    </source>
</evidence>
<dbReference type="PANTHER" id="PTHR37018:SF1">
    <property type="entry name" value="CULTURE SPECIFIC PROTEIN, PUTATIVE (AFU_ORTHOLOGUE AFUA_2G00130)-RELATED"/>
    <property type="match status" value="1"/>
</dbReference>
<dbReference type="OrthoDB" id="20966at2"/>
<organism evidence="3 4">
    <name type="scientific">Alkaliphilus peptidifermentans DSM 18978</name>
    <dbReference type="NCBI Taxonomy" id="1120976"/>
    <lineage>
        <taxon>Bacteria</taxon>
        <taxon>Bacillati</taxon>
        <taxon>Bacillota</taxon>
        <taxon>Clostridia</taxon>
        <taxon>Peptostreptococcales</taxon>
        <taxon>Natronincolaceae</taxon>
        <taxon>Alkaliphilus</taxon>
    </lineage>
</organism>
<dbReference type="PANTHER" id="PTHR37018">
    <property type="entry name" value="CULTURE SPECIFIC PROTEIN, PUTATIVE (AFU_ORTHOLOGUE AFUA_2G00130)-RELATED"/>
    <property type="match status" value="1"/>
</dbReference>
<dbReference type="SUPFAM" id="SSF56059">
    <property type="entry name" value="Glutathione synthetase ATP-binding domain-like"/>
    <property type="match status" value="1"/>
</dbReference>
<dbReference type="InterPro" id="IPR005479">
    <property type="entry name" value="CPAse_ATP-bd"/>
</dbReference>
<dbReference type="InterPro" id="IPR053269">
    <property type="entry name" value="Asp-Met_ligase"/>
</dbReference>
<reference evidence="3 4" key="1">
    <citation type="submission" date="2016-10" db="EMBL/GenBank/DDBJ databases">
        <authorList>
            <person name="de Groot N.N."/>
        </authorList>
    </citation>
    <scope>NUCLEOTIDE SEQUENCE [LARGE SCALE GENOMIC DNA]</scope>
    <source>
        <strain evidence="3 4">DSM 18978</strain>
    </source>
</reference>
<dbReference type="Proteomes" id="UP000198636">
    <property type="component" value="Unassembled WGS sequence"/>
</dbReference>
<keyword evidence="1" id="KW-0547">Nucleotide-binding</keyword>
<dbReference type="Pfam" id="PF02786">
    <property type="entry name" value="CPSase_L_D2"/>
    <property type="match status" value="1"/>
</dbReference>
<evidence type="ECO:0000259" key="2">
    <source>
        <dbReference type="PROSITE" id="PS50975"/>
    </source>
</evidence>
<evidence type="ECO:0000256" key="1">
    <source>
        <dbReference type="PROSITE-ProRule" id="PRU00409"/>
    </source>
</evidence>
<dbReference type="InterPro" id="IPR011761">
    <property type="entry name" value="ATP-grasp"/>
</dbReference>
<keyword evidence="1" id="KW-0067">ATP-binding</keyword>
<evidence type="ECO:0000313" key="3">
    <source>
        <dbReference type="EMBL" id="SCZ09475.1"/>
    </source>
</evidence>
<dbReference type="Gene3D" id="3.30.470.20">
    <property type="entry name" value="ATP-grasp fold, B domain"/>
    <property type="match status" value="1"/>
</dbReference>
<dbReference type="STRING" id="1120976.SAMN03080606_04201"/>
<gene>
    <name evidence="3" type="ORF">SAMN03080606_04201</name>
</gene>
<dbReference type="EMBL" id="FMUS01000044">
    <property type="protein sequence ID" value="SCZ09475.1"/>
    <property type="molecule type" value="Genomic_DNA"/>
</dbReference>
<dbReference type="AlphaFoldDB" id="A0A1G5L9A6"/>
<dbReference type="GO" id="GO:0005524">
    <property type="term" value="F:ATP binding"/>
    <property type="evidence" value="ECO:0007669"/>
    <property type="project" value="UniProtKB-UniRule"/>
</dbReference>
<name>A0A1G5L9A6_9FIRM</name>